<evidence type="ECO:0000313" key="4">
    <source>
        <dbReference type="EMBL" id="KAK8880010.1"/>
    </source>
</evidence>
<dbReference type="InterPro" id="IPR000477">
    <property type="entry name" value="RT_dom"/>
</dbReference>
<feature type="region of interest" description="Disordered" evidence="1">
    <location>
        <begin position="391"/>
        <end position="410"/>
    </location>
</feature>
<sequence>MNPSKCRANNTRDEEVTPEKNAFKLNSVCFLISDEIDISSWSVDVAKTAANMTMLAVLRLQTNAGELSIINFHNPNQKDHKFDFAMLPWELPDNNRYILLGDSNMHHPLWGGDHIKPHAKGGRLLAALAGTSNMTCLNTPGTITWSHSDEPSSRKSSIDVCFAGSSLSPCDLDWFKHEVDGINEDHFVFATTIRGLKSRRNFETRFDIRNANWDKYRQMCEEKLRQDLGFPPLLSPQSTEEYGEKMFKILCSSFAECVPESLRIKQRDAHKESKKARHQRMALRFAAQQCKRRFHSKRRRRHWIKKRRARLKVLKRTVCIDGLLSFRNAMCRKSENPRDIFVLARRGRAWCQPRPAVHIGTLHDDRGAHVSPPSQIEAVLRHCYPDAHGELREDCPRPPPPPLPPSEGRCEYESSQKLEEGELLALIKGLKSGKAPGVDNLPNEAIKMIDDIFLPYGEHLFTACIIPGYTSPKFWINIGIPQGSPLSTILFLIFAAPLLHKLQRDGASKSGVEMANFAFADDGYFVVSSDSYETNNRIIEELHKHLLFWANENGASFSPEKYGVMHFQDPRKGGDRCELLPKIAGLGKSALKLSQRILGIIVDYRLQWDDHIDSIQLKVQQRMKHLQRISGNIWGPPLREMLQLYKTMIRPLFATGCAAWFLYSIDGAPIRWGLRSEQVKRLIQMEDRCLLTISGAFKGTAFEVVRKQLSMERLDIYLYFRHMAYRVQQLESLVQEMLYERRKRPISLATASARARTKHFADHPYEVLDCIAHDFGRIIHQHFLNSPGRTNPEADWSNPKKRKQGIKKWFDKQIAKRMDEIFDLYIRERANRQGHRRFFKGHPVVPRPQTLSEPWSARCIKYCKDMDRAESTMYMQLVSGKSGLNGYLSTWVTSPGQVDSAACSCNQGPQTVDHLFFHCPQLASQREELKQELGHLDLGRMLTKDALVSTQWALEHFPLEQFQWVRERYKLAKAQP</sequence>
<evidence type="ECO:0000259" key="3">
    <source>
        <dbReference type="Pfam" id="PF14529"/>
    </source>
</evidence>
<feature type="domain" description="Reverse transcriptase" evidence="2">
    <location>
        <begin position="474"/>
        <end position="566"/>
    </location>
</feature>
<dbReference type="Proteomes" id="UP001390339">
    <property type="component" value="Unassembled WGS sequence"/>
</dbReference>
<organism evidence="4 5">
    <name type="scientific">Apiospora arundinis</name>
    <dbReference type="NCBI Taxonomy" id="335852"/>
    <lineage>
        <taxon>Eukaryota</taxon>
        <taxon>Fungi</taxon>
        <taxon>Dikarya</taxon>
        <taxon>Ascomycota</taxon>
        <taxon>Pezizomycotina</taxon>
        <taxon>Sordariomycetes</taxon>
        <taxon>Xylariomycetidae</taxon>
        <taxon>Amphisphaeriales</taxon>
        <taxon>Apiosporaceae</taxon>
        <taxon>Apiospora</taxon>
    </lineage>
</organism>
<keyword evidence="4" id="KW-0548">Nucleotidyltransferase</keyword>
<keyword evidence="5" id="KW-1185">Reference proteome</keyword>
<keyword evidence="4" id="KW-0695">RNA-directed DNA polymerase</keyword>
<dbReference type="PANTHER" id="PTHR33481:SF1">
    <property type="entry name" value="ENDONUCLEASE_EXONUCLEASE_PHOSPHATASE DOMAIN-CONTAINING PROTEIN-RELATED"/>
    <property type="match status" value="1"/>
</dbReference>
<gene>
    <name evidence="4" type="ORF">PGQ11_001304</name>
</gene>
<dbReference type="Pfam" id="PF00078">
    <property type="entry name" value="RVT_1"/>
    <property type="match status" value="1"/>
</dbReference>
<accession>A0ABR2JPG3</accession>
<dbReference type="GO" id="GO:0003964">
    <property type="term" value="F:RNA-directed DNA polymerase activity"/>
    <property type="evidence" value="ECO:0007669"/>
    <property type="project" value="UniProtKB-KW"/>
</dbReference>
<keyword evidence="4" id="KW-0808">Transferase</keyword>
<evidence type="ECO:0000313" key="5">
    <source>
        <dbReference type="Proteomes" id="UP001390339"/>
    </source>
</evidence>
<protein>
    <submittedName>
        <fullName evidence="4">RNA-directed DNA polymerase from transposon BS</fullName>
    </submittedName>
</protein>
<dbReference type="Pfam" id="PF14529">
    <property type="entry name" value="Exo_endo_phos_2"/>
    <property type="match status" value="1"/>
</dbReference>
<reference evidence="4 5" key="1">
    <citation type="journal article" date="2024" name="IMA Fungus">
        <title>Apiospora arundinis, a panoply of carbohydrate-active enzymes and secondary metabolites.</title>
        <authorList>
            <person name="Sorensen T."/>
            <person name="Petersen C."/>
            <person name="Muurmann A.T."/>
            <person name="Christiansen J.V."/>
            <person name="Brundto M.L."/>
            <person name="Overgaard C.K."/>
            <person name="Boysen A.T."/>
            <person name="Wollenberg R.D."/>
            <person name="Larsen T.O."/>
            <person name="Sorensen J.L."/>
            <person name="Nielsen K.L."/>
            <person name="Sondergaard T.E."/>
        </authorList>
    </citation>
    <scope>NUCLEOTIDE SEQUENCE [LARGE SCALE GENOMIC DNA]</scope>
    <source>
        <strain evidence="4 5">AAU 773</strain>
    </source>
</reference>
<proteinExistence type="predicted"/>
<feature type="domain" description="Endonuclease/exonuclease/phosphatase" evidence="3">
    <location>
        <begin position="71"/>
        <end position="187"/>
    </location>
</feature>
<name>A0ABR2JPG3_9PEZI</name>
<dbReference type="InterPro" id="IPR005135">
    <property type="entry name" value="Endo/exonuclease/phosphatase"/>
</dbReference>
<dbReference type="EMBL" id="JAPCWZ010000001">
    <property type="protein sequence ID" value="KAK8880010.1"/>
    <property type="molecule type" value="Genomic_DNA"/>
</dbReference>
<comment type="caution">
    <text evidence="4">The sequence shown here is derived from an EMBL/GenBank/DDBJ whole genome shotgun (WGS) entry which is preliminary data.</text>
</comment>
<dbReference type="SUPFAM" id="SSF56219">
    <property type="entry name" value="DNase I-like"/>
    <property type="match status" value="1"/>
</dbReference>
<evidence type="ECO:0000259" key="2">
    <source>
        <dbReference type="Pfam" id="PF00078"/>
    </source>
</evidence>
<evidence type="ECO:0000256" key="1">
    <source>
        <dbReference type="SAM" id="MobiDB-lite"/>
    </source>
</evidence>
<dbReference type="Gene3D" id="3.60.10.10">
    <property type="entry name" value="Endonuclease/exonuclease/phosphatase"/>
    <property type="match status" value="1"/>
</dbReference>
<dbReference type="InterPro" id="IPR036691">
    <property type="entry name" value="Endo/exonu/phosph_ase_sf"/>
</dbReference>
<dbReference type="PANTHER" id="PTHR33481">
    <property type="entry name" value="REVERSE TRANSCRIPTASE"/>
    <property type="match status" value="1"/>
</dbReference>